<proteinExistence type="predicted"/>
<feature type="non-terminal residue" evidence="2">
    <location>
        <position position="1"/>
    </location>
</feature>
<evidence type="ECO:0000313" key="3">
    <source>
        <dbReference type="Proteomes" id="UP000533429"/>
    </source>
</evidence>
<dbReference type="InterPro" id="IPR018704">
    <property type="entry name" value="SecYEG/CpoB_TPR"/>
</dbReference>
<accession>A0A850QPS4</accession>
<dbReference type="Pfam" id="PF09976">
    <property type="entry name" value="TPR_21"/>
    <property type="match status" value="1"/>
</dbReference>
<name>A0A850QPS4_PHODD</name>
<reference evidence="2 3" key="1">
    <citation type="submission" date="2020-06" db="EMBL/GenBank/DDBJ databases">
        <title>Photobacterium damselae subsp. damselae comparative genomics.</title>
        <authorList>
            <person name="Osorio C.R."/>
        </authorList>
    </citation>
    <scope>NUCLEOTIDE SEQUENCE [LARGE SCALE GENOMIC DNA]</scope>
    <source>
        <strain evidence="2 3">TW250/03</strain>
    </source>
</reference>
<gene>
    <name evidence="2" type="ORF">HWA77_00835</name>
</gene>
<feature type="domain" description="Ancillary SecYEG translocon subunit/Cell division coordinator CpoB TPR" evidence="1">
    <location>
        <begin position="2"/>
        <end position="45"/>
    </location>
</feature>
<organism evidence="2 3">
    <name type="scientific">Photobacterium damselae subsp. damselae</name>
    <name type="common">Listonella damsela</name>
    <dbReference type="NCBI Taxonomy" id="85581"/>
    <lineage>
        <taxon>Bacteria</taxon>
        <taxon>Pseudomonadati</taxon>
        <taxon>Pseudomonadota</taxon>
        <taxon>Gammaproteobacteria</taxon>
        <taxon>Vibrionales</taxon>
        <taxon>Vibrionaceae</taxon>
        <taxon>Photobacterium</taxon>
    </lineage>
</organism>
<evidence type="ECO:0000313" key="2">
    <source>
        <dbReference type="EMBL" id="NVO98749.1"/>
    </source>
</evidence>
<protein>
    <submittedName>
        <fullName evidence="2">Tetratricopeptide repeat protein</fullName>
    </submittedName>
</protein>
<sequence length="45" mass="4853">KVDELRGDVLLKKGDTDAARDAYIEAQEAGANSPVLQIKLDNLAQ</sequence>
<evidence type="ECO:0000259" key="1">
    <source>
        <dbReference type="Pfam" id="PF09976"/>
    </source>
</evidence>
<comment type="caution">
    <text evidence="2">The sequence shown here is derived from an EMBL/GenBank/DDBJ whole genome shotgun (WGS) entry which is preliminary data.</text>
</comment>
<dbReference type="AlphaFoldDB" id="A0A850QPS4"/>
<dbReference type="Proteomes" id="UP000533429">
    <property type="component" value="Unassembled WGS sequence"/>
</dbReference>
<dbReference type="EMBL" id="JABXOR010000053">
    <property type="protein sequence ID" value="NVO98749.1"/>
    <property type="molecule type" value="Genomic_DNA"/>
</dbReference>